<feature type="domain" description="Retrotransposon gag" evidence="2">
    <location>
        <begin position="133"/>
        <end position="212"/>
    </location>
</feature>
<dbReference type="InterPro" id="IPR005162">
    <property type="entry name" value="Retrotrans_gag_dom"/>
</dbReference>
<dbReference type="InterPro" id="IPR056924">
    <property type="entry name" value="SH3_Tf2-1"/>
</dbReference>
<proteinExistence type="predicted"/>
<dbReference type="Pfam" id="PF03732">
    <property type="entry name" value="Retrotrans_gag"/>
    <property type="match status" value="1"/>
</dbReference>
<evidence type="ECO:0000256" key="1">
    <source>
        <dbReference type="SAM" id="MobiDB-lite"/>
    </source>
</evidence>
<protein>
    <recommendedName>
        <fullName evidence="6">Retrotransposon gag domain-containing protein</fullName>
    </recommendedName>
</protein>
<accession>A0AAQ3UXX8</accession>
<evidence type="ECO:0000313" key="5">
    <source>
        <dbReference type="Proteomes" id="UP001341281"/>
    </source>
</evidence>
<dbReference type="PANTHER" id="PTHR46148:SF57">
    <property type="entry name" value="OS12G0499874 PROTEIN"/>
    <property type="match status" value="1"/>
</dbReference>
<sequence length="272" mass="32188">MKGVHRFGVKGKLAPRYVGPFKISEKCGPVAYRLELPPRLAAVHDIFHVSQLKKCLRVPEEEIDTSQVQIEPDLTYEARPVKVLDQKQRSTRRSTVTMYKVQWSEHTEEEATWETEEYLRTKYPGFLPSTSNEWESYRPQDRDAFTWAQFRENFRNHHVPTGLMKMKEFLSLKQGSMSVTEYRDKFLQLARYATAEVAEDREKQEYFLESLNDELQYQLMNHTFPSFHQLVDRALFTERKRQEIEKRKRKYINSSSSSNTCPRFSQGLSSQQ</sequence>
<dbReference type="SUPFAM" id="SSF54160">
    <property type="entry name" value="Chromo domain-like"/>
    <property type="match status" value="1"/>
</dbReference>
<dbReference type="Pfam" id="PF24626">
    <property type="entry name" value="SH3_Tf2-1"/>
    <property type="match status" value="1"/>
</dbReference>
<dbReference type="EMBL" id="CP144754">
    <property type="protein sequence ID" value="WVZ98192.1"/>
    <property type="molecule type" value="Genomic_DNA"/>
</dbReference>
<reference evidence="4 5" key="1">
    <citation type="submission" date="2024-02" db="EMBL/GenBank/DDBJ databases">
        <title>High-quality chromosome-scale genome assembly of Pensacola bahiagrass (Paspalum notatum Flugge var. saurae).</title>
        <authorList>
            <person name="Vega J.M."/>
            <person name="Podio M."/>
            <person name="Orjuela J."/>
            <person name="Siena L.A."/>
            <person name="Pessino S.C."/>
            <person name="Combes M.C."/>
            <person name="Mariac C."/>
            <person name="Albertini E."/>
            <person name="Pupilli F."/>
            <person name="Ortiz J.P.A."/>
            <person name="Leblanc O."/>
        </authorList>
    </citation>
    <scope>NUCLEOTIDE SEQUENCE [LARGE SCALE GENOMIC DNA]</scope>
    <source>
        <strain evidence="4">R1</strain>
        <tissue evidence="4">Leaf</tissue>
    </source>
</reference>
<evidence type="ECO:0008006" key="6">
    <source>
        <dbReference type="Google" id="ProtNLM"/>
    </source>
</evidence>
<dbReference type="Proteomes" id="UP001341281">
    <property type="component" value="Chromosome 10"/>
</dbReference>
<feature type="region of interest" description="Disordered" evidence="1">
    <location>
        <begin position="246"/>
        <end position="272"/>
    </location>
</feature>
<name>A0AAQ3UXX8_PASNO</name>
<dbReference type="InterPro" id="IPR016197">
    <property type="entry name" value="Chromo-like_dom_sf"/>
</dbReference>
<evidence type="ECO:0000313" key="4">
    <source>
        <dbReference type="EMBL" id="WVZ98192.1"/>
    </source>
</evidence>
<organism evidence="4 5">
    <name type="scientific">Paspalum notatum var. saurae</name>
    <dbReference type="NCBI Taxonomy" id="547442"/>
    <lineage>
        <taxon>Eukaryota</taxon>
        <taxon>Viridiplantae</taxon>
        <taxon>Streptophyta</taxon>
        <taxon>Embryophyta</taxon>
        <taxon>Tracheophyta</taxon>
        <taxon>Spermatophyta</taxon>
        <taxon>Magnoliopsida</taxon>
        <taxon>Liliopsida</taxon>
        <taxon>Poales</taxon>
        <taxon>Poaceae</taxon>
        <taxon>PACMAD clade</taxon>
        <taxon>Panicoideae</taxon>
        <taxon>Andropogonodae</taxon>
        <taxon>Paspaleae</taxon>
        <taxon>Paspalinae</taxon>
        <taxon>Paspalum</taxon>
    </lineage>
</organism>
<evidence type="ECO:0000259" key="3">
    <source>
        <dbReference type="Pfam" id="PF24626"/>
    </source>
</evidence>
<dbReference type="AlphaFoldDB" id="A0AAQ3UXX8"/>
<gene>
    <name evidence="4" type="ORF">U9M48_043661</name>
</gene>
<dbReference type="PANTHER" id="PTHR46148">
    <property type="entry name" value="CHROMO DOMAIN-CONTAINING PROTEIN"/>
    <property type="match status" value="1"/>
</dbReference>
<feature type="domain" description="Tf2-1-like SH3-like" evidence="3">
    <location>
        <begin position="6"/>
        <end position="55"/>
    </location>
</feature>
<evidence type="ECO:0000259" key="2">
    <source>
        <dbReference type="Pfam" id="PF03732"/>
    </source>
</evidence>
<keyword evidence="5" id="KW-1185">Reference proteome</keyword>
<feature type="compositionally biased region" description="Polar residues" evidence="1">
    <location>
        <begin position="252"/>
        <end position="272"/>
    </location>
</feature>